<dbReference type="AlphaFoldDB" id="A0A5K3FEX4"/>
<accession>A0A5K3FEX4</accession>
<dbReference type="WBParaSite" id="MCU_006893-RB">
    <property type="protein sequence ID" value="MCU_006893-RB"/>
    <property type="gene ID" value="MCU_006893"/>
</dbReference>
<reference evidence="1" key="1">
    <citation type="submission" date="2019-11" db="UniProtKB">
        <authorList>
            <consortium name="WormBaseParasite"/>
        </authorList>
    </citation>
    <scope>IDENTIFICATION</scope>
</reference>
<proteinExistence type="predicted"/>
<evidence type="ECO:0000313" key="1">
    <source>
        <dbReference type="WBParaSite" id="MCU_006893-RB"/>
    </source>
</evidence>
<sequence length="55" mass="6346">MDSLASCFSGRDLMRVQKLQDCVVLLSPWLCAPVRSLLRFVCLVVVVVTMQFEWR</sequence>
<protein>
    <submittedName>
        <fullName evidence="1">XPG_I_2 domain-containing protein</fullName>
    </submittedName>
</protein>
<organism evidence="1">
    <name type="scientific">Mesocestoides corti</name>
    <name type="common">Flatworm</name>
    <dbReference type="NCBI Taxonomy" id="53468"/>
    <lineage>
        <taxon>Eukaryota</taxon>
        <taxon>Metazoa</taxon>
        <taxon>Spiralia</taxon>
        <taxon>Lophotrochozoa</taxon>
        <taxon>Platyhelminthes</taxon>
        <taxon>Cestoda</taxon>
        <taxon>Eucestoda</taxon>
        <taxon>Cyclophyllidea</taxon>
        <taxon>Mesocestoididae</taxon>
        <taxon>Mesocestoides</taxon>
    </lineage>
</organism>
<name>A0A5K3FEX4_MESCO</name>